<reference evidence="3" key="2">
    <citation type="submission" date="2020-09" db="EMBL/GenBank/DDBJ databases">
        <authorList>
            <person name="Sun Q."/>
            <person name="Ohkuma M."/>
        </authorList>
    </citation>
    <scope>NUCLEOTIDE SEQUENCE</scope>
    <source>
        <strain evidence="3">JCM 4956</strain>
    </source>
</reference>
<evidence type="ECO:0000313" key="3">
    <source>
        <dbReference type="EMBL" id="GGX56078.1"/>
    </source>
</evidence>
<dbReference type="Pfam" id="PF01471">
    <property type="entry name" value="PG_binding_1"/>
    <property type="match status" value="2"/>
</dbReference>
<dbReference type="AlphaFoldDB" id="A0A918K9M0"/>
<dbReference type="SUPFAM" id="SSF47090">
    <property type="entry name" value="PGBD-like"/>
    <property type="match status" value="2"/>
</dbReference>
<sequence length="354" mass="37438">MISLIRTLTPALLGRLLVVVAALVVLPWQTAAPAAAAAPPIAFQLPFTCGQQWRLDSWAHAPALDMVREPNQAGTEGAPVLAPASGTVRQSFYHSNAGNVIQINHGQRYFTTYLHLQSREVSVGQTVQRGQLIGRVGRTGPTSNDHPHLHFELAYDADNNGSATWGNSTSERIRPWFNGVEYGQANGRTWRNVTSNNCGGTPPPTCSGVNLDFTAYPLIQQGSNSSLVKAAQCRLIAAGHNPGEPDGDFGPNTASATTAFQSARGLTADGDIGPRTWTALLSYGSTPALQNGSTGADVSRLQRALTAALGRTVGIDGDFGPNTEQAVRDYQTTRGLGVDGDVGPQTWTALQAGR</sequence>
<dbReference type="PANTHER" id="PTHR21666">
    <property type="entry name" value="PEPTIDASE-RELATED"/>
    <property type="match status" value="1"/>
</dbReference>
<evidence type="ECO:0000259" key="1">
    <source>
        <dbReference type="Pfam" id="PF01471"/>
    </source>
</evidence>
<name>A0A918K9M0_9ACTN</name>
<dbReference type="Gene3D" id="1.10.101.10">
    <property type="entry name" value="PGBD-like superfamily/PGBD"/>
    <property type="match status" value="2"/>
</dbReference>
<proteinExistence type="predicted"/>
<dbReference type="Gene3D" id="2.70.70.10">
    <property type="entry name" value="Glucose Permease (Domain IIA)"/>
    <property type="match status" value="1"/>
</dbReference>
<comment type="caution">
    <text evidence="3">The sequence shown here is derived from an EMBL/GenBank/DDBJ whole genome shotgun (WGS) entry which is preliminary data.</text>
</comment>
<dbReference type="EMBL" id="BMWD01000007">
    <property type="protein sequence ID" value="GGX56078.1"/>
    <property type="molecule type" value="Genomic_DNA"/>
</dbReference>
<organism evidence="3 4">
    <name type="scientific">Streptomyces fructofermentans</name>
    <dbReference type="NCBI Taxonomy" id="152141"/>
    <lineage>
        <taxon>Bacteria</taxon>
        <taxon>Bacillati</taxon>
        <taxon>Actinomycetota</taxon>
        <taxon>Actinomycetes</taxon>
        <taxon>Kitasatosporales</taxon>
        <taxon>Streptomycetaceae</taxon>
        <taxon>Streptomyces</taxon>
    </lineage>
</organism>
<dbReference type="InterPro" id="IPR050570">
    <property type="entry name" value="Cell_wall_metabolism_enzyme"/>
</dbReference>
<dbReference type="GO" id="GO:0004222">
    <property type="term" value="F:metalloendopeptidase activity"/>
    <property type="evidence" value="ECO:0007669"/>
    <property type="project" value="TreeGrafter"/>
</dbReference>
<dbReference type="InterPro" id="IPR011055">
    <property type="entry name" value="Dup_hybrid_motif"/>
</dbReference>
<dbReference type="InterPro" id="IPR036366">
    <property type="entry name" value="PGBDSf"/>
</dbReference>
<dbReference type="InterPro" id="IPR016047">
    <property type="entry name" value="M23ase_b-sheet_dom"/>
</dbReference>
<evidence type="ECO:0008006" key="5">
    <source>
        <dbReference type="Google" id="ProtNLM"/>
    </source>
</evidence>
<dbReference type="CDD" id="cd12797">
    <property type="entry name" value="M23_peptidase"/>
    <property type="match status" value="1"/>
</dbReference>
<evidence type="ECO:0000313" key="4">
    <source>
        <dbReference type="Proteomes" id="UP000645555"/>
    </source>
</evidence>
<gene>
    <name evidence="3" type="ORF">GCM10010515_24290</name>
</gene>
<feature type="domain" description="M23ase beta-sheet core" evidence="2">
    <location>
        <begin position="73"/>
        <end position="156"/>
    </location>
</feature>
<dbReference type="Pfam" id="PF01551">
    <property type="entry name" value="Peptidase_M23"/>
    <property type="match status" value="1"/>
</dbReference>
<keyword evidence="4" id="KW-1185">Reference proteome</keyword>
<reference evidence="3" key="1">
    <citation type="journal article" date="2014" name="Int. J. Syst. Evol. Microbiol.">
        <title>Complete genome sequence of Corynebacterium casei LMG S-19264T (=DSM 44701T), isolated from a smear-ripened cheese.</title>
        <authorList>
            <consortium name="US DOE Joint Genome Institute (JGI-PGF)"/>
            <person name="Walter F."/>
            <person name="Albersmeier A."/>
            <person name="Kalinowski J."/>
            <person name="Ruckert C."/>
        </authorList>
    </citation>
    <scope>NUCLEOTIDE SEQUENCE</scope>
    <source>
        <strain evidence="3">JCM 4956</strain>
    </source>
</reference>
<dbReference type="PANTHER" id="PTHR21666:SF270">
    <property type="entry name" value="MUREIN HYDROLASE ACTIVATOR ENVC"/>
    <property type="match status" value="1"/>
</dbReference>
<dbReference type="SUPFAM" id="SSF51261">
    <property type="entry name" value="Duplicated hybrid motif"/>
    <property type="match status" value="1"/>
</dbReference>
<feature type="domain" description="Peptidoglycan binding-like" evidence="1">
    <location>
        <begin position="294"/>
        <end position="350"/>
    </location>
</feature>
<dbReference type="InterPro" id="IPR036365">
    <property type="entry name" value="PGBD-like_sf"/>
</dbReference>
<dbReference type="Proteomes" id="UP000645555">
    <property type="component" value="Unassembled WGS sequence"/>
</dbReference>
<feature type="domain" description="Peptidoglycan binding-like" evidence="1">
    <location>
        <begin position="225"/>
        <end position="280"/>
    </location>
</feature>
<evidence type="ECO:0000259" key="2">
    <source>
        <dbReference type="Pfam" id="PF01551"/>
    </source>
</evidence>
<protein>
    <recommendedName>
        <fullName evidence="5">Metalloendopeptidase</fullName>
    </recommendedName>
</protein>
<dbReference type="InterPro" id="IPR002477">
    <property type="entry name" value="Peptidoglycan-bd-like"/>
</dbReference>
<accession>A0A918K9M0</accession>